<proteinExistence type="predicted"/>
<dbReference type="SUPFAM" id="SSF48371">
    <property type="entry name" value="ARM repeat"/>
    <property type="match status" value="1"/>
</dbReference>
<evidence type="ECO:0000256" key="3">
    <source>
        <dbReference type="ARBA" id="ARBA00022679"/>
    </source>
</evidence>
<sequence length="480" mass="51717">SVCGDLCPLCVWNAAKHLLTAGLWVWPTVAARGKGVPPPHSPACPSAFFLRQGDVEPGQRLASSELWDVLWHRFATVLCLATDKPVIEGEVPRPDQSTPEPDWSLISPQGTEGEMPCSWSIQSVPFTDSRQVGEDGDPELVPAVVLQACQLLCFPFSLDVDTETLLQVMEAVRDSEIPAHLLQVCWHHLPFSETALPISLLCHLVLSDERVVDQLVRVAAASDRATAFLSAVLLSDCPLLTMDLLALLAHVARACPAHLPFLQKILAGSDSAYQLLTHLLCHQEHPIRAKACSLVGNLLRHGQDFPRVLQSQAALLEHLLGCLADQDKSVRKSASFAVGNAAYQGGSLPRALGKAVPGLVRLLSDPQGRTRCNAASALGNLGRQAAELGDVLIQNRAPHLLLDVACHDSQPAVQEAALIALRSISQQPPIHQVLVSLQAWEKLVALSISDAQPSSCGSPRPSSAHHCRKLIHLLRPTHSA</sequence>
<evidence type="ECO:0000256" key="9">
    <source>
        <dbReference type="SAM" id="SignalP"/>
    </source>
</evidence>
<feature type="signal peptide" evidence="9">
    <location>
        <begin position="1"/>
        <end position="31"/>
    </location>
</feature>
<keyword evidence="3" id="KW-0808">Transferase</keyword>
<keyword evidence="11" id="KW-1185">Reference proteome</keyword>
<comment type="catalytic activity">
    <reaction evidence="7">
        <text>L-threonyl-[protein] + ATP = O-phospho-L-threonyl-[protein] + ADP + H(+)</text>
        <dbReference type="Rhea" id="RHEA:46608"/>
        <dbReference type="Rhea" id="RHEA-COMP:11060"/>
        <dbReference type="Rhea" id="RHEA-COMP:11605"/>
        <dbReference type="ChEBI" id="CHEBI:15378"/>
        <dbReference type="ChEBI" id="CHEBI:30013"/>
        <dbReference type="ChEBI" id="CHEBI:30616"/>
        <dbReference type="ChEBI" id="CHEBI:61977"/>
        <dbReference type="ChEBI" id="CHEBI:456216"/>
        <dbReference type="EC" id="2.7.11.1"/>
    </reaction>
</comment>
<dbReference type="GO" id="GO:0005524">
    <property type="term" value="F:ATP binding"/>
    <property type="evidence" value="ECO:0007669"/>
    <property type="project" value="UniProtKB-KW"/>
</dbReference>
<dbReference type="GO" id="GO:0005737">
    <property type="term" value="C:cytoplasm"/>
    <property type="evidence" value="ECO:0007669"/>
    <property type="project" value="TreeGrafter"/>
</dbReference>
<reference evidence="10" key="2">
    <citation type="submission" date="2025-09" db="UniProtKB">
        <authorList>
            <consortium name="Ensembl"/>
        </authorList>
    </citation>
    <scope>IDENTIFICATION</scope>
</reference>
<dbReference type="GO" id="GO:0004674">
    <property type="term" value="F:protein serine/threonine kinase activity"/>
    <property type="evidence" value="ECO:0007669"/>
    <property type="project" value="UniProtKB-KW"/>
</dbReference>
<keyword evidence="4" id="KW-0547">Nucleotide-binding</keyword>
<evidence type="ECO:0000256" key="6">
    <source>
        <dbReference type="ARBA" id="ARBA00022840"/>
    </source>
</evidence>
<dbReference type="EC" id="2.7.11.1" evidence="1"/>
<evidence type="ECO:0000313" key="11">
    <source>
        <dbReference type="Proteomes" id="UP000694393"/>
    </source>
</evidence>
<keyword evidence="9" id="KW-0732">Signal</keyword>
<evidence type="ECO:0000256" key="8">
    <source>
        <dbReference type="ARBA" id="ARBA00048679"/>
    </source>
</evidence>
<evidence type="ECO:0000256" key="2">
    <source>
        <dbReference type="ARBA" id="ARBA00022527"/>
    </source>
</evidence>
<keyword evidence="6" id="KW-0067">ATP-binding</keyword>
<evidence type="ECO:0000256" key="5">
    <source>
        <dbReference type="ARBA" id="ARBA00022777"/>
    </source>
</evidence>
<dbReference type="PANTHER" id="PTHR22983:SF6">
    <property type="entry name" value="SERINE_THREONINE-PROTEIN KINASE 36"/>
    <property type="match status" value="1"/>
</dbReference>
<dbReference type="GO" id="GO:0007224">
    <property type="term" value="P:smoothened signaling pathway"/>
    <property type="evidence" value="ECO:0007669"/>
    <property type="project" value="TreeGrafter"/>
</dbReference>
<organism evidence="10 11">
    <name type="scientific">Pelusios castaneus</name>
    <name type="common">West African mud turtle</name>
    <dbReference type="NCBI Taxonomy" id="367368"/>
    <lineage>
        <taxon>Eukaryota</taxon>
        <taxon>Metazoa</taxon>
        <taxon>Chordata</taxon>
        <taxon>Craniata</taxon>
        <taxon>Vertebrata</taxon>
        <taxon>Euteleostomi</taxon>
        <taxon>Archelosauria</taxon>
        <taxon>Testudinata</taxon>
        <taxon>Testudines</taxon>
        <taxon>Pleurodira</taxon>
        <taxon>Pelomedusidae</taxon>
        <taxon>Pelusios</taxon>
    </lineage>
</organism>
<keyword evidence="2" id="KW-0723">Serine/threonine-protein kinase</keyword>
<protein>
    <recommendedName>
        <fullName evidence="1">non-specific serine/threonine protein kinase</fullName>
        <ecNumber evidence="1">2.7.11.1</ecNumber>
    </recommendedName>
</protein>
<evidence type="ECO:0000313" key="10">
    <source>
        <dbReference type="Ensembl" id="ENSPCEP00000020743.1"/>
    </source>
</evidence>
<dbReference type="Proteomes" id="UP000694393">
    <property type="component" value="Unplaced"/>
</dbReference>
<name>A0A8C8VND0_9SAUR</name>
<dbReference type="InterPro" id="IPR016024">
    <property type="entry name" value="ARM-type_fold"/>
</dbReference>
<evidence type="ECO:0000256" key="4">
    <source>
        <dbReference type="ARBA" id="ARBA00022741"/>
    </source>
</evidence>
<reference evidence="10" key="1">
    <citation type="submission" date="2025-08" db="UniProtKB">
        <authorList>
            <consortium name="Ensembl"/>
        </authorList>
    </citation>
    <scope>IDENTIFICATION</scope>
</reference>
<feature type="chain" id="PRO_5034224330" description="non-specific serine/threonine protein kinase" evidence="9">
    <location>
        <begin position="32"/>
        <end position="480"/>
    </location>
</feature>
<evidence type="ECO:0000256" key="1">
    <source>
        <dbReference type="ARBA" id="ARBA00012513"/>
    </source>
</evidence>
<comment type="catalytic activity">
    <reaction evidence="8">
        <text>L-seryl-[protein] + ATP = O-phospho-L-seryl-[protein] + ADP + H(+)</text>
        <dbReference type="Rhea" id="RHEA:17989"/>
        <dbReference type="Rhea" id="RHEA-COMP:9863"/>
        <dbReference type="Rhea" id="RHEA-COMP:11604"/>
        <dbReference type="ChEBI" id="CHEBI:15378"/>
        <dbReference type="ChEBI" id="CHEBI:29999"/>
        <dbReference type="ChEBI" id="CHEBI:30616"/>
        <dbReference type="ChEBI" id="CHEBI:83421"/>
        <dbReference type="ChEBI" id="CHEBI:456216"/>
        <dbReference type="EC" id="2.7.11.1"/>
    </reaction>
</comment>
<keyword evidence="5" id="KW-0418">Kinase</keyword>
<evidence type="ECO:0000256" key="7">
    <source>
        <dbReference type="ARBA" id="ARBA00047899"/>
    </source>
</evidence>
<accession>A0A8C8VND0</accession>
<dbReference type="Ensembl" id="ENSPCET00000021464.1">
    <property type="protein sequence ID" value="ENSPCEP00000020743.1"/>
    <property type="gene ID" value="ENSPCEG00000016021.1"/>
</dbReference>
<dbReference type="Gene3D" id="1.25.10.10">
    <property type="entry name" value="Leucine-rich Repeat Variant"/>
    <property type="match status" value="2"/>
</dbReference>
<dbReference type="FunFam" id="1.25.10.10:FF:000325">
    <property type="entry name" value="Serine/threonine-protein kinase 36"/>
    <property type="match status" value="1"/>
</dbReference>
<dbReference type="PANTHER" id="PTHR22983">
    <property type="entry name" value="PROTEIN KINASE RELATED"/>
    <property type="match status" value="1"/>
</dbReference>
<dbReference type="Pfam" id="PF13646">
    <property type="entry name" value="HEAT_2"/>
    <property type="match status" value="1"/>
</dbReference>
<dbReference type="AlphaFoldDB" id="A0A8C8VND0"/>
<dbReference type="InterPro" id="IPR011989">
    <property type="entry name" value="ARM-like"/>
</dbReference>